<feature type="transmembrane region" description="Helical" evidence="6">
    <location>
        <begin position="210"/>
        <end position="228"/>
    </location>
</feature>
<keyword evidence="3 6" id="KW-1133">Transmembrane helix</keyword>
<organism evidence="8 9">
    <name type="scientific">Luteolibacter pohnpeiensis</name>
    <dbReference type="NCBI Taxonomy" id="454153"/>
    <lineage>
        <taxon>Bacteria</taxon>
        <taxon>Pseudomonadati</taxon>
        <taxon>Verrucomicrobiota</taxon>
        <taxon>Verrucomicrobiia</taxon>
        <taxon>Verrucomicrobiales</taxon>
        <taxon>Verrucomicrobiaceae</taxon>
        <taxon>Luteolibacter</taxon>
    </lineage>
</organism>
<dbReference type="Proteomes" id="UP000603141">
    <property type="component" value="Unassembled WGS sequence"/>
</dbReference>
<keyword evidence="2 6" id="KW-0812">Transmembrane</keyword>
<feature type="transmembrane region" description="Helical" evidence="6">
    <location>
        <begin position="186"/>
        <end position="203"/>
    </location>
</feature>
<gene>
    <name evidence="8" type="ORF">JIN85_11525</name>
</gene>
<feature type="transmembrane region" description="Helical" evidence="6">
    <location>
        <begin position="21"/>
        <end position="40"/>
    </location>
</feature>
<evidence type="ECO:0000259" key="7">
    <source>
        <dbReference type="Pfam" id="PF04932"/>
    </source>
</evidence>
<keyword evidence="4 6" id="KW-0472">Membrane</keyword>
<evidence type="ECO:0000256" key="2">
    <source>
        <dbReference type="ARBA" id="ARBA00022692"/>
    </source>
</evidence>
<comment type="caution">
    <text evidence="8">The sequence shown here is derived from an EMBL/GenBank/DDBJ whole genome shotgun (WGS) entry which is preliminary data.</text>
</comment>
<feature type="transmembrane region" description="Helical" evidence="6">
    <location>
        <begin position="433"/>
        <end position="451"/>
    </location>
</feature>
<dbReference type="AlphaFoldDB" id="A0A934S888"/>
<accession>A0A934S888</accession>
<evidence type="ECO:0000256" key="6">
    <source>
        <dbReference type="SAM" id="Phobius"/>
    </source>
</evidence>
<feature type="region of interest" description="Disordered" evidence="5">
    <location>
        <begin position="297"/>
        <end position="316"/>
    </location>
</feature>
<evidence type="ECO:0000256" key="1">
    <source>
        <dbReference type="ARBA" id="ARBA00004141"/>
    </source>
</evidence>
<feature type="transmembrane region" description="Helical" evidence="6">
    <location>
        <begin position="409"/>
        <end position="427"/>
    </location>
</feature>
<feature type="transmembrane region" description="Helical" evidence="6">
    <location>
        <begin position="69"/>
        <end position="93"/>
    </location>
</feature>
<evidence type="ECO:0000256" key="3">
    <source>
        <dbReference type="ARBA" id="ARBA00022989"/>
    </source>
</evidence>
<keyword evidence="9" id="KW-1185">Reference proteome</keyword>
<evidence type="ECO:0000256" key="4">
    <source>
        <dbReference type="ARBA" id="ARBA00023136"/>
    </source>
</evidence>
<dbReference type="GO" id="GO:0016874">
    <property type="term" value="F:ligase activity"/>
    <property type="evidence" value="ECO:0007669"/>
    <property type="project" value="UniProtKB-KW"/>
</dbReference>
<feature type="transmembrane region" description="Helical" evidence="6">
    <location>
        <begin position="113"/>
        <end position="136"/>
    </location>
</feature>
<reference evidence="8" key="1">
    <citation type="submission" date="2021-01" db="EMBL/GenBank/DDBJ databases">
        <title>Modified the classification status of verrucomicrobia.</title>
        <authorList>
            <person name="Feng X."/>
        </authorList>
    </citation>
    <scope>NUCLEOTIDE SEQUENCE</scope>
    <source>
        <strain evidence="8">KCTC 22041</strain>
    </source>
</reference>
<feature type="transmembrane region" description="Helical" evidence="6">
    <location>
        <begin position="372"/>
        <end position="397"/>
    </location>
</feature>
<dbReference type="PANTHER" id="PTHR37422:SF13">
    <property type="entry name" value="LIPOPOLYSACCHARIDE BIOSYNTHESIS PROTEIN PA4999-RELATED"/>
    <property type="match status" value="1"/>
</dbReference>
<feature type="compositionally biased region" description="Low complexity" evidence="5">
    <location>
        <begin position="304"/>
        <end position="314"/>
    </location>
</feature>
<dbReference type="GO" id="GO:0016020">
    <property type="term" value="C:membrane"/>
    <property type="evidence" value="ECO:0007669"/>
    <property type="project" value="UniProtKB-SubCell"/>
</dbReference>
<dbReference type="RefSeq" id="WP_200270789.1">
    <property type="nucleotide sequence ID" value="NZ_JAENIJ010000017.1"/>
</dbReference>
<feature type="transmembrane region" description="Helical" evidence="6">
    <location>
        <begin position="263"/>
        <end position="278"/>
    </location>
</feature>
<dbReference type="InterPro" id="IPR051533">
    <property type="entry name" value="WaaL-like"/>
</dbReference>
<feature type="domain" description="O-antigen ligase-related" evidence="7">
    <location>
        <begin position="221"/>
        <end position="387"/>
    </location>
</feature>
<feature type="transmembrane region" description="Helical" evidence="6">
    <location>
        <begin position="148"/>
        <end position="166"/>
    </location>
</feature>
<name>A0A934S888_9BACT</name>
<proteinExistence type="predicted"/>
<dbReference type="PANTHER" id="PTHR37422">
    <property type="entry name" value="TEICHURONIC ACID BIOSYNTHESIS PROTEIN TUAE"/>
    <property type="match status" value="1"/>
</dbReference>
<dbReference type="InterPro" id="IPR007016">
    <property type="entry name" value="O-antigen_ligase-rel_domated"/>
</dbReference>
<sequence length="652" mass="72341">MRSESLHRKIYEPAVRESSHRFIFLAVWFVVFLGAFISGAPWVDHTGLLSCLLGGLMLIAPPKIALPKLWWILGTSFLVLCFASFLPAAWFPIPEWRTHLESLGVKTGSHVVIQWRPALETIGFFAVILLSGLWLAGHRASSMQLRNTALAFVLGVALYAVIAEIFRKELAIYSSQFGFFPNRNHTGTYLAMGSVCGLGVILQSLKDRHFWRLGLSILGTCICLWAAFQWSVSRGGVLLIAIGSVLWLPMIGRRYLGKHGSKAIVLLALLIIGGYLLNESQVKKRLSDTSEKIAAVAENEDPSAAEPSESENSPTLSSVDFRVPMALDALDMIKDAPLTGVGAGQFVYVFPQYRTRTAIVNDAIAYHPESDWLWIISECGIGAALILLAMTLLALGYGVLSIFKGRDRAIRAACLIAAILVPLHGIADVPGHRLPLALASFLLFTVSLIPSRKSENHRNNRSVRLSIQLFGLFPIFFGICLLLGKWPTGNPIALQMGTDEYGNARKSFVEVTNPPADEDFTETFKKLTTARNQLKSTIDRLPLDPWLRRLDGNYASLFAGNESEVKKLFEIEGTLSPTSVQVPMRQAETALANHPSLSAEAWSEALQRSSWLDNNLESSFNFKRSTIFEIRRMSYRYPQLRKMADEVIRAHQ</sequence>
<feature type="transmembrane region" description="Helical" evidence="6">
    <location>
        <begin position="234"/>
        <end position="251"/>
    </location>
</feature>
<evidence type="ECO:0000313" key="9">
    <source>
        <dbReference type="Proteomes" id="UP000603141"/>
    </source>
</evidence>
<feature type="transmembrane region" description="Helical" evidence="6">
    <location>
        <begin position="46"/>
        <end position="62"/>
    </location>
</feature>
<keyword evidence="8" id="KW-0436">Ligase</keyword>
<comment type="subcellular location">
    <subcellularLocation>
        <location evidence="1">Membrane</location>
        <topology evidence="1">Multi-pass membrane protein</topology>
    </subcellularLocation>
</comment>
<evidence type="ECO:0000256" key="5">
    <source>
        <dbReference type="SAM" id="MobiDB-lite"/>
    </source>
</evidence>
<dbReference type="EMBL" id="JAENIJ010000017">
    <property type="protein sequence ID" value="MBK1883049.1"/>
    <property type="molecule type" value="Genomic_DNA"/>
</dbReference>
<dbReference type="Pfam" id="PF04932">
    <property type="entry name" value="Wzy_C"/>
    <property type="match status" value="1"/>
</dbReference>
<protein>
    <submittedName>
        <fullName evidence="8">O-antigen ligase family protein</fullName>
    </submittedName>
</protein>
<evidence type="ECO:0000313" key="8">
    <source>
        <dbReference type="EMBL" id="MBK1883049.1"/>
    </source>
</evidence>
<feature type="transmembrane region" description="Helical" evidence="6">
    <location>
        <begin position="463"/>
        <end position="484"/>
    </location>
</feature>